<dbReference type="InterPro" id="IPR018211">
    <property type="entry name" value="ADH_Fe_CS"/>
</dbReference>
<accession>A0A084STW3</accession>
<dbReference type="Gene3D" id="1.20.1090.10">
    <property type="entry name" value="Dehydroquinate synthase-like - alpha domain"/>
    <property type="match status" value="1"/>
</dbReference>
<evidence type="ECO:0000256" key="4">
    <source>
        <dbReference type="ARBA" id="ARBA00023027"/>
    </source>
</evidence>
<feature type="domain" description="Fe-containing alcohol dehydrogenase-like C-terminal" evidence="6">
    <location>
        <begin position="191"/>
        <end position="383"/>
    </location>
</feature>
<dbReference type="InterPro" id="IPR056798">
    <property type="entry name" value="ADH_Fe_C"/>
</dbReference>
<organism evidence="7 8">
    <name type="scientific">Archangium violaceum Cb vi76</name>
    <dbReference type="NCBI Taxonomy" id="1406225"/>
    <lineage>
        <taxon>Bacteria</taxon>
        <taxon>Pseudomonadati</taxon>
        <taxon>Myxococcota</taxon>
        <taxon>Myxococcia</taxon>
        <taxon>Myxococcales</taxon>
        <taxon>Cystobacterineae</taxon>
        <taxon>Archangiaceae</taxon>
        <taxon>Archangium</taxon>
    </lineage>
</organism>
<dbReference type="InterPro" id="IPR039697">
    <property type="entry name" value="Alcohol_dehydrogenase_Fe"/>
</dbReference>
<evidence type="ECO:0000313" key="7">
    <source>
        <dbReference type="EMBL" id="KFA91898.1"/>
    </source>
</evidence>
<dbReference type="Proteomes" id="UP000028547">
    <property type="component" value="Unassembled WGS sequence"/>
</dbReference>
<name>A0A084STW3_9BACT</name>
<evidence type="ECO:0000313" key="8">
    <source>
        <dbReference type="Proteomes" id="UP000028547"/>
    </source>
</evidence>
<reference evidence="7 8" key="1">
    <citation type="submission" date="2014-07" db="EMBL/GenBank/DDBJ databases">
        <title>Draft Genome Sequence of Gephyronic Acid Producer, Cystobacter violaceus Strain Cb vi76.</title>
        <authorList>
            <person name="Stevens D.C."/>
            <person name="Young J."/>
            <person name="Carmichael R."/>
            <person name="Tan J."/>
            <person name="Taylor R.E."/>
        </authorList>
    </citation>
    <scope>NUCLEOTIDE SEQUENCE [LARGE SCALE GENOMIC DNA]</scope>
    <source>
        <strain evidence="7 8">Cb vi76</strain>
    </source>
</reference>
<dbReference type="PROSITE" id="PS00913">
    <property type="entry name" value="ADH_IRON_1"/>
    <property type="match status" value="1"/>
</dbReference>
<keyword evidence="4" id="KW-0520">NAD</keyword>
<evidence type="ECO:0000256" key="3">
    <source>
        <dbReference type="ARBA" id="ARBA00023002"/>
    </source>
</evidence>
<evidence type="ECO:0000256" key="1">
    <source>
        <dbReference type="ARBA" id="ARBA00001962"/>
    </source>
</evidence>
<dbReference type="GO" id="GO:0004022">
    <property type="term" value="F:alcohol dehydrogenase (NAD+) activity"/>
    <property type="evidence" value="ECO:0007669"/>
    <property type="project" value="TreeGrafter"/>
</dbReference>
<sequence>MAMTGFEFATATRIVFGAGRLAELPEAVKALGGHKVLLVTGRDPSRAGPLREGLGRLGLSSETFTVEGEPTVERVREGTATALAARCDAVVAFGGGSALDAGKAIAALAANGGDPLDYLEVVGRGQALTRPSLPLVAIPTTAGTGSEVTRNAVLGVKDAQVKASLRGPLMLPRLALVDPELLTGAPPAVLASSGLDALSQLLEPFLSARANPLTDALAREGMVRSARSLRRAVLEGPDAAAREDLALASLFGGLCLANAGLGAVHGFAAPVGGMFEAPHGAVCAALLPATLEVNLRALRARAPSHPALPRFQEVARLLTGRADARAEEGISWVKELCQALGVPGLGRYGLTEADVPRLVTRAKAASSMKANPLPLTDEELTEIAVRSR</sequence>
<feature type="domain" description="Alcohol dehydrogenase iron-type/glycerol dehydrogenase GldA" evidence="5">
    <location>
        <begin position="12"/>
        <end position="179"/>
    </location>
</feature>
<comment type="caution">
    <text evidence="7">The sequence shown here is derived from an EMBL/GenBank/DDBJ whole genome shotgun (WGS) entry which is preliminary data.</text>
</comment>
<keyword evidence="3" id="KW-0560">Oxidoreductase</keyword>
<dbReference type="SUPFAM" id="SSF56796">
    <property type="entry name" value="Dehydroquinate synthase-like"/>
    <property type="match status" value="1"/>
</dbReference>
<dbReference type="PANTHER" id="PTHR11496">
    <property type="entry name" value="ALCOHOL DEHYDROGENASE"/>
    <property type="match status" value="1"/>
</dbReference>
<dbReference type="Pfam" id="PF25137">
    <property type="entry name" value="ADH_Fe_C"/>
    <property type="match status" value="1"/>
</dbReference>
<gene>
    <name evidence="7" type="ORF">Q664_18875</name>
</gene>
<proteinExistence type="inferred from homology"/>
<dbReference type="FunFam" id="3.40.50.1970:FF:000003">
    <property type="entry name" value="Alcohol dehydrogenase, iron-containing"/>
    <property type="match status" value="1"/>
</dbReference>
<evidence type="ECO:0000256" key="2">
    <source>
        <dbReference type="ARBA" id="ARBA00007358"/>
    </source>
</evidence>
<dbReference type="AlphaFoldDB" id="A0A084STW3"/>
<dbReference type="EMBL" id="JPMI01000123">
    <property type="protein sequence ID" value="KFA91898.1"/>
    <property type="molecule type" value="Genomic_DNA"/>
</dbReference>
<dbReference type="PANTHER" id="PTHR11496:SF102">
    <property type="entry name" value="ALCOHOL DEHYDROGENASE 4"/>
    <property type="match status" value="1"/>
</dbReference>
<dbReference type="CDD" id="cd08183">
    <property type="entry name" value="Fe-ADH-like"/>
    <property type="match status" value="1"/>
</dbReference>
<protein>
    <submittedName>
        <fullName evidence="7">Alcohol dehydrogenase</fullName>
    </submittedName>
</protein>
<evidence type="ECO:0000259" key="6">
    <source>
        <dbReference type="Pfam" id="PF25137"/>
    </source>
</evidence>
<dbReference type="GO" id="GO:0046872">
    <property type="term" value="F:metal ion binding"/>
    <property type="evidence" value="ECO:0007669"/>
    <property type="project" value="InterPro"/>
</dbReference>
<dbReference type="Pfam" id="PF00465">
    <property type="entry name" value="Fe-ADH"/>
    <property type="match status" value="1"/>
</dbReference>
<dbReference type="RefSeq" id="WP_043396926.1">
    <property type="nucleotide sequence ID" value="NZ_JPMI01000123.1"/>
</dbReference>
<dbReference type="Gene3D" id="3.40.50.1970">
    <property type="match status" value="1"/>
</dbReference>
<comment type="similarity">
    <text evidence="2">Belongs to the iron-containing alcohol dehydrogenase family.</text>
</comment>
<comment type="cofactor">
    <cofactor evidence="1">
        <name>Fe cation</name>
        <dbReference type="ChEBI" id="CHEBI:24875"/>
    </cofactor>
</comment>
<dbReference type="InterPro" id="IPR001670">
    <property type="entry name" value="ADH_Fe/GldA"/>
</dbReference>
<evidence type="ECO:0000259" key="5">
    <source>
        <dbReference type="Pfam" id="PF00465"/>
    </source>
</evidence>